<accession>A0ABS1QHR2</accession>
<dbReference type="RefSeq" id="WP_202091385.1">
    <property type="nucleotide sequence ID" value="NZ_JAELVM010000002.1"/>
</dbReference>
<dbReference type="PANTHER" id="PTHR37841:SF1">
    <property type="entry name" value="DUF3298 DOMAIN-CONTAINING PROTEIN"/>
    <property type="match status" value="1"/>
</dbReference>
<dbReference type="PANTHER" id="PTHR37841">
    <property type="entry name" value="GLR2918 PROTEIN"/>
    <property type="match status" value="1"/>
</dbReference>
<dbReference type="InterPro" id="IPR032774">
    <property type="entry name" value="WG_beta_rep"/>
</dbReference>
<dbReference type="Pfam" id="PF14903">
    <property type="entry name" value="WG_beta_rep"/>
    <property type="match status" value="2"/>
</dbReference>
<comment type="caution">
    <text evidence="1">The sequence shown here is derived from an EMBL/GenBank/DDBJ whole genome shotgun (WGS) entry which is preliminary data.</text>
</comment>
<proteinExistence type="predicted"/>
<name>A0ABS1QHR2_9FLAO</name>
<reference evidence="1 2" key="1">
    <citation type="submission" date="2020-12" db="EMBL/GenBank/DDBJ databases">
        <title>Chryseobacterium endoalhailicus sp. nov., isolated from seed of leguminous plant.</title>
        <authorList>
            <person name="Zhang X."/>
        </authorList>
    </citation>
    <scope>NUCLEOTIDE SEQUENCE [LARGE SCALE GENOMIC DNA]</scope>
    <source>
        <strain evidence="1 2">L7</strain>
    </source>
</reference>
<organism evidence="1 2">
    <name type="scientific">Chryseobacterium endalhagicum</name>
    <dbReference type="NCBI Taxonomy" id="2797638"/>
    <lineage>
        <taxon>Bacteria</taxon>
        <taxon>Pseudomonadati</taxon>
        <taxon>Bacteroidota</taxon>
        <taxon>Flavobacteriia</taxon>
        <taxon>Flavobacteriales</taxon>
        <taxon>Weeksellaceae</taxon>
        <taxon>Chryseobacterium group</taxon>
        <taxon>Chryseobacterium</taxon>
    </lineage>
</organism>
<keyword evidence="2" id="KW-1185">Reference proteome</keyword>
<gene>
    <name evidence="1" type="ORF">JET18_12200</name>
</gene>
<sequence>MRNLVFALCSSVCMAQTNQYTKILLSKKTGMNVHSYSEGYGTAYDSKSNKGSIVDSLGNITFESAGSISHIFKNRFILTSRESPSKTKSAIIDEKGNQVLPFENQSFNTPWLSEERIISSKEGKEAVYDYNGKEIIPYSDQIHFAGKNRFFVLNDKVWSLYDLDGKKVSTREFKEDYPFENGRALIINEDHQSEIIGKDGQTLHKFSTQIYSLASYPYLITKNKITGKYGLVDTNENLLAEEIFDDAAPEYFGAKEYVYLRKKGKATIFNKKDGKLYPNSFKYLTPLFNDLFSVYSDKSKKSGIVNLQGEIIVPQEYDFIQNFSISGKDFIYLKNEKEEKFLDKGLKNILEENTQIIAFYPDQLIIKKQENYYTFSVTDGSVSVMKDIVSIKEQEPHFFNIFNLYSKPVVCRNSSNLYGIMDEKGKEIVPFIYDDIIAFENSENEIVVKKQDRYGVSNFQNEPLKDIIYDKYFWQKEVLRLDKDKKTDILYFTRFRNKGSRL</sequence>
<evidence type="ECO:0000313" key="2">
    <source>
        <dbReference type="Proteomes" id="UP000661696"/>
    </source>
</evidence>
<dbReference type="Proteomes" id="UP000661696">
    <property type="component" value="Unassembled WGS sequence"/>
</dbReference>
<protein>
    <submittedName>
        <fullName evidence="1">WG repeat-containing protein</fullName>
    </submittedName>
</protein>
<dbReference type="EMBL" id="JAELVM010000002">
    <property type="protein sequence ID" value="MBL1221604.1"/>
    <property type="molecule type" value="Genomic_DNA"/>
</dbReference>
<evidence type="ECO:0000313" key="1">
    <source>
        <dbReference type="EMBL" id="MBL1221604.1"/>
    </source>
</evidence>